<reference evidence="1" key="1">
    <citation type="journal article" date="2023" name="Plant J.">
        <title>The genome of the king protea, Protea cynaroides.</title>
        <authorList>
            <person name="Chang J."/>
            <person name="Duong T.A."/>
            <person name="Schoeman C."/>
            <person name="Ma X."/>
            <person name="Roodt D."/>
            <person name="Barker N."/>
            <person name="Li Z."/>
            <person name="Van de Peer Y."/>
            <person name="Mizrachi E."/>
        </authorList>
    </citation>
    <scope>NUCLEOTIDE SEQUENCE</scope>
    <source>
        <tissue evidence="1">Young leaves</tissue>
    </source>
</reference>
<dbReference type="Proteomes" id="UP001141806">
    <property type="component" value="Unassembled WGS sequence"/>
</dbReference>
<name>A0A9Q0R3I5_9MAGN</name>
<organism evidence="1 2">
    <name type="scientific">Protea cynaroides</name>
    <dbReference type="NCBI Taxonomy" id="273540"/>
    <lineage>
        <taxon>Eukaryota</taxon>
        <taxon>Viridiplantae</taxon>
        <taxon>Streptophyta</taxon>
        <taxon>Embryophyta</taxon>
        <taxon>Tracheophyta</taxon>
        <taxon>Spermatophyta</taxon>
        <taxon>Magnoliopsida</taxon>
        <taxon>Proteales</taxon>
        <taxon>Proteaceae</taxon>
        <taxon>Protea</taxon>
    </lineage>
</organism>
<accession>A0A9Q0R3I5</accession>
<evidence type="ECO:0000313" key="1">
    <source>
        <dbReference type="EMBL" id="KAJ4981585.1"/>
    </source>
</evidence>
<keyword evidence="2" id="KW-1185">Reference proteome</keyword>
<sequence>MSKQKSKIGVFMNLIEMIHIQKVSMGRTILVLPEQITDFVSLHTVAQPFPNSNHKTSEKLSWRLGDGKEMGSGVVEECKLQASPGIYVAEEGTSDGMMLLEKEPVSVEGDSANRIKMMTESKEVPFPAQS</sequence>
<protein>
    <submittedName>
        <fullName evidence="1">Uncharacterized protein</fullName>
    </submittedName>
</protein>
<proteinExistence type="predicted"/>
<comment type="caution">
    <text evidence="1">The sequence shown here is derived from an EMBL/GenBank/DDBJ whole genome shotgun (WGS) entry which is preliminary data.</text>
</comment>
<dbReference type="AlphaFoldDB" id="A0A9Q0R3I5"/>
<evidence type="ECO:0000313" key="2">
    <source>
        <dbReference type="Proteomes" id="UP001141806"/>
    </source>
</evidence>
<gene>
    <name evidence="1" type="ORF">NE237_032422</name>
</gene>
<dbReference type="EMBL" id="JAMYWD010000001">
    <property type="protein sequence ID" value="KAJ4981585.1"/>
    <property type="molecule type" value="Genomic_DNA"/>
</dbReference>